<keyword evidence="2" id="KW-1185">Reference proteome</keyword>
<accession>F4NTT6</accession>
<dbReference type="RefSeq" id="XP_006676289.1">
    <property type="nucleotide sequence ID" value="XM_006676226.1"/>
</dbReference>
<reference evidence="1 2" key="1">
    <citation type="submission" date="2009-12" db="EMBL/GenBank/DDBJ databases">
        <title>The draft genome of Batrachochytrium dendrobatidis.</title>
        <authorList>
            <consortium name="US DOE Joint Genome Institute (JGI-PGF)"/>
            <person name="Kuo A."/>
            <person name="Salamov A."/>
            <person name="Schmutz J."/>
            <person name="Lucas S."/>
            <person name="Pitluck S."/>
            <person name="Rosenblum E."/>
            <person name="Stajich J."/>
            <person name="Eisen M."/>
            <person name="Grigoriev I.V."/>
        </authorList>
    </citation>
    <scope>NUCLEOTIDE SEQUENCE [LARGE SCALE GENOMIC DNA]</scope>
    <source>
        <strain evidence="2">JAM81 / FGSC 10211</strain>
    </source>
</reference>
<dbReference type="HOGENOM" id="CLU_586571_0_0_1"/>
<proteinExistence type="predicted"/>
<dbReference type="Proteomes" id="UP000007241">
    <property type="component" value="Unassembled WGS sequence"/>
</dbReference>
<protein>
    <submittedName>
        <fullName evidence="1">Uncharacterized protein</fullName>
    </submittedName>
</protein>
<dbReference type="AlphaFoldDB" id="F4NTT6"/>
<name>F4NTT6_BATDJ</name>
<evidence type="ECO:0000313" key="1">
    <source>
        <dbReference type="EMBL" id="EGF83956.1"/>
    </source>
</evidence>
<evidence type="ECO:0000313" key="2">
    <source>
        <dbReference type="Proteomes" id="UP000007241"/>
    </source>
</evidence>
<gene>
    <name evidence="1" type="ORF">BATDEDRAFT_84672</name>
</gene>
<dbReference type="EMBL" id="GL882879">
    <property type="protein sequence ID" value="EGF83956.1"/>
    <property type="molecule type" value="Genomic_DNA"/>
</dbReference>
<dbReference type="InParanoid" id="F4NTT6"/>
<sequence>MKVESSSDTKSQLNSAETTIKSTPFLGSLADSILILIDERKVDDAISLIQVYLDQSSYPQSSTTSKLFALIFHDPKVELHEVAMFVTLYTNLILIHGPEVFDDVWIRPKGSVSTFWIAVEQAWDKLFKAIKLQDEKEIRRMLLIMDLFLDIAMRVITLNDEQCKMREVVIGSIGRRMGLPTGIVEAIDTIQKLSGKSPVKLFTTHLVRFTSLWFNVFGAYKCTNEGMDYHELLSEKAIEIIRSLSNMSISCAAAETLSKSLDAKISRSADKSIDTSLVLNTEWHYHQTLVAFVRTLDPGQFLWQFCDHTLVSTNVYPVTVRHLAKAKPTWQKISQVHLQSKPARVTVGTMWVHAILLSRLMESIELEASQLDIARASIESIIEEIREDLSNAKSRRGGQSKHALDASAFGSKNSDMIQTATIGPAAAKRSIQSCSTIDDDRVYPIDQYMLRWPDMMMMMCESALTL</sequence>
<dbReference type="GeneID" id="18241817"/>
<dbReference type="OrthoDB" id="10467736at2759"/>
<organism evidence="1 2">
    <name type="scientific">Batrachochytrium dendrobatidis (strain JAM81 / FGSC 10211)</name>
    <name type="common">Frog chytrid fungus</name>
    <dbReference type="NCBI Taxonomy" id="684364"/>
    <lineage>
        <taxon>Eukaryota</taxon>
        <taxon>Fungi</taxon>
        <taxon>Fungi incertae sedis</taxon>
        <taxon>Chytridiomycota</taxon>
        <taxon>Chytridiomycota incertae sedis</taxon>
        <taxon>Chytridiomycetes</taxon>
        <taxon>Rhizophydiales</taxon>
        <taxon>Rhizophydiales incertae sedis</taxon>
        <taxon>Batrachochytrium</taxon>
    </lineage>
</organism>